<dbReference type="AlphaFoldDB" id="A0A177NY09"/>
<dbReference type="OrthoDB" id="1518800at2"/>
<comment type="caution">
    <text evidence="1">The sequence shown here is derived from an EMBL/GenBank/DDBJ whole genome shotgun (WGS) entry which is preliminary data.</text>
</comment>
<name>A0A177NY09_9GAMM</name>
<sequence>MSKQLGAEFLKVYYDERLIVIGSPPVKPDTVNILEMDDPMKEKRIKTAVFDKCLVCSELETHLVKLPNKQLAYTYFLGKNDSDVTMSWGVIDGKQIDYQLNSKAEIKAGGIPGGAIPGDFFYIKVESDSKLSILVGREKLNTNWRLPENIVFSQGDNVVAYVNTNNMLVLSSRENKQRNTDEELGKSTYYVFNKLSSKWKIIGFPGGRTEVRGLNEWLVGYVADIARKTQSPGSDRRRKHMAETGTPIDWRFDSANVFFSGILMLHNINTGKEYKIITSQEDSEILWVSDSYVYYRVNDELIKARILDQTIDTGQVLAKEDFIADIHWAFEGR</sequence>
<proteinExistence type="predicted"/>
<keyword evidence="2" id="KW-1185">Reference proteome</keyword>
<protein>
    <submittedName>
        <fullName evidence="1">Uncharacterized protein</fullName>
    </submittedName>
</protein>
<evidence type="ECO:0000313" key="1">
    <source>
        <dbReference type="EMBL" id="OAI21950.1"/>
    </source>
</evidence>
<organism evidence="1 2">
    <name type="scientific">Methylomonas koyamae</name>
    <dbReference type="NCBI Taxonomy" id="702114"/>
    <lineage>
        <taxon>Bacteria</taxon>
        <taxon>Pseudomonadati</taxon>
        <taxon>Pseudomonadota</taxon>
        <taxon>Gammaproteobacteria</taxon>
        <taxon>Methylococcales</taxon>
        <taxon>Methylococcaceae</taxon>
        <taxon>Methylomonas</taxon>
    </lineage>
</organism>
<evidence type="ECO:0000313" key="2">
    <source>
        <dbReference type="Proteomes" id="UP000077628"/>
    </source>
</evidence>
<dbReference type="EMBL" id="LUUK01000087">
    <property type="protein sequence ID" value="OAI21950.1"/>
    <property type="molecule type" value="Genomic_DNA"/>
</dbReference>
<accession>A0A177NY09</accession>
<reference evidence="2" key="1">
    <citation type="submission" date="2016-03" db="EMBL/GenBank/DDBJ databases">
        <authorList>
            <person name="Heylen K."/>
            <person name="De Vos P."/>
            <person name="Vekeman B."/>
        </authorList>
    </citation>
    <scope>NUCLEOTIDE SEQUENCE [LARGE SCALE GENOMIC DNA]</scope>
    <source>
        <strain evidence="2">R-45383</strain>
    </source>
</reference>
<gene>
    <name evidence="1" type="ORF">A1355_22905</name>
</gene>
<dbReference type="Proteomes" id="UP000077628">
    <property type="component" value="Unassembled WGS sequence"/>
</dbReference>
<dbReference type="RefSeq" id="WP_064026703.1">
    <property type="nucleotide sequence ID" value="NZ_LUUK01000087.1"/>
</dbReference>